<dbReference type="PANTHER" id="PTHR11061:SF49">
    <property type="entry name" value="23S RRNA (URACIL(1939)-C(5))-METHYLTRANSFERASE RLMD"/>
    <property type="match status" value="1"/>
</dbReference>
<dbReference type="InterPro" id="IPR010280">
    <property type="entry name" value="U5_MeTrfase_fam"/>
</dbReference>
<reference evidence="12 13" key="1">
    <citation type="submission" date="2013-10" db="EMBL/GenBank/DDBJ databases">
        <title>Salinisphaera orenii MK-B5 Genome Sequencing.</title>
        <authorList>
            <person name="Lai Q."/>
            <person name="Li C."/>
            <person name="Shao Z."/>
        </authorList>
    </citation>
    <scope>NUCLEOTIDE SEQUENCE [LARGE SCALE GENOMIC DNA]</scope>
    <source>
        <strain evidence="12 13">MK-B5</strain>
    </source>
</reference>
<dbReference type="GO" id="GO:0070041">
    <property type="term" value="F:rRNA (uridine-C5-)-methyltransferase activity"/>
    <property type="evidence" value="ECO:0007669"/>
    <property type="project" value="UniProtKB-UniRule"/>
</dbReference>
<keyword evidence="7 9" id="KW-0408">Iron</keyword>
<dbReference type="SUPFAM" id="SSF50249">
    <property type="entry name" value="Nucleic acid-binding proteins"/>
    <property type="match status" value="1"/>
</dbReference>
<evidence type="ECO:0000256" key="10">
    <source>
        <dbReference type="PROSITE-ProRule" id="PRU01024"/>
    </source>
</evidence>
<evidence type="ECO:0000256" key="7">
    <source>
        <dbReference type="ARBA" id="ARBA00023004"/>
    </source>
</evidence>
<keyword evidence="5 9" id="KW-0949">S-adenosyl-L-methionine</keyword>
<feature type="binding site" evidence="9">
    <location>
        <position position="85"/>
    </location>
    <ligand>
        <name>[4Fe-4S] cluster</name>
        <dbReference type="ChEBI" id="CHEBI:49883"/>
    </ligand>
</feature>
<comment type="function">
    <text evidence="9">Catalyzes the formation of 5-methyl-uridine at position 1939 (m5U1939) in 23S rRNA.</text>
</comment>
<keyword evidence="2 9" id="KW-0698">rRNA processing</keyword>
<evidence type="ECO:0000313" key="12">
    <source>
        <dbReference type="EMBL" id="ROO30391.1"/>
    </source>
</evidence>
<name>A0A423PXS7_9GAMM</name>
<dbReference type="GO" id="GO:0051539">
    <property type="term" value="F:4 iron, 4 sulfur cluster binding"/>
    <property type="evidence" value="ECO:0007669"/>
    <property type="project" value="UniProtKB-KW"/>
</dbReference>
<comment type="similarity">
    <text evidence="9">Belongs to the class I-like SAM-binding methyltransferase superfamily. RNA M5U methyltransferase family. RlmD subfamily.</text>
</comment>
<dbReference type="InterPro" id="IPR001566">
    <property type="entry name" value="23S_rRNA_MeTrfase_RlmD"/>
</dbReference>
<feature type="binding site" evidence="9">
    <location>
        <position position="173"/>
    </location>
    <ligand>
        <name>[4Fe-4S] cluster</name>
        <dbReference type="ChEBI" id="CHEBI:49883"/>
    </ligand>
</feature>
<evidence type="ECO:0000256" key="9">
    <source>
        <dbReference type="HAMAP-Rule" id="MF_01010"/>
    </source>
</evidence>
<dbReference type="PROSITE" id="PS01231">
    <property type="entry name" value="TRMA_2"/>
    <property type="match status" value="1"/>
</dbReference>
<keyword evidence="6 9" id="KW-0479">Metal-binding</keyword>
<sequence length="450" mass="48880">MAGGGRGMSRRRRRGRPVERNIADIVDLASNARGVGHVDGKAVFVADTLPGERALYRPTRQKRDYEEAALETLLSASADRVTPRCAHFGVCGGCALQHAGEDAQLAFKQDQLMQALARIGKVEPDATLAPLVAERWHYRRRARLGVKYVPKKGGTLVGFRERGAPFIALLQRCEVLVEPVGTRLVALAHLIDGLSIRERIPQIEVAAGDNAIALVFRVLDEPTAADRERLATFGAEHGFSIYLQPGNEDTIAPLSADAPALYYTLPAHDARLYFQPNDFVQIHAGINARMVDQALARLDVQADETVLELFAGLGNFSVPLARRAARVVTVEGEAGLVERARVNAGANGVDNIEAHVANLFEPEASPSWAQPPIDKVLIDPPRSGAAEVLPQVAASEAKRIVYCSCHPATLARDAGELVHRYGYRLTHAGVMDMFPHTAHIESMAVFERNG</sequence>
<keyword evidence="4 9" id="KW-0808">Transferase</keyword>
<evidence type="ECO:0000256" key="6">
    <source>
        <dbReference type="ARBA" id="ARBA00022723"/>
    </source>
</evidence>
<dbReference type="InterPro" id="IPR012340">
    <property type="entry name" value="NA-bd_OB-fold"/>
</dbReference>
<feature type="binding site" evidence="9">
    <location>
        <position position="91"/>
    </location>
    <ligand>
        <name>[4Fe-4S] cluster</name>
        <dbReference type="ChEBI" id="CHEBI:49883"/>
    </ligand>
</feature>
<dbReference type="GO" id="GO:0005506">
    <property type="term" value="F:iron ion binding"/>
    <property type="evidence" value="ECO:0007669"/>
    <property type="project" value="UniProtKB-UniRule"/>
</dbReference>
<evidence type="ECO:0000256" key="3">
    <source>
        <dbReference type="ARBA" id="ARBA00022603"/>
    </source>
</evidence>
<dbReference type="Gene3D" id="2.40.50.1070">
    <property type="match status" value="1"/>
</dbReference>
<dbReference type="NCBIfam" id="NF009639">
    <property type="entry name" value="PRK13168.1"/>
    <property type="match status" value="1"/>
</dbReference>
<feature type="binding site" evidence="9">
    <location>
        <position position="94"/>
    </location>
    <ligand>
        <name>[4Fe-4S] cluster</name>
        <dbReference type="ChEBI" id="CHEBI:49883"/>
    </ligand>
</feature>
<evidence type="ECO:0000256" key="2">
    <source>
        <dbReference type="ARBA" id="ARBA00022552"/>
    </source>
</evidence>
<feature type="active site" evidence="11">
    <location>
        <position position="405"/>
    </location>
</feature>
<evidence type="ECO:0000313" key="13">
    <source>
        <dbReference type="Proteomes" id="UP000283993"/>
    </source>
</evidence>
<comment type="catalytic activity">
    <reaction evidence="9">
        <text>uridine(1939) in 23S rRNA + S-adenosyl-L-methionine = 5-methyluridine(1939) in 23S rRNA + S-adenosyl-L-homocysteine + H(+)</text>
        <dbReference type="Rhea" id="RHEA:42908"/>
        <dbReference type="Rhea" id="RHEA-COMP:10278"/>
        <dbReference type="Rhea" id="RHEA-COMP:10279"/>
        <dbReference type="ChEBI" id="CHEBI:15378"/>
        <dbReference type="ChEBI" id="CHEBI:57856"/>
        <dbReference type="ChEBI" id="CHEBI:59789"/>
        <dbReference type="ChEBI" id="CHEBI:65315"/>
        <dbReference type="ChEBI" id="CHEBI:74447"/>
        <dbReference type="EC" id="2.1.1.190"/>
    </reaction>
</comment>
<keyword evidence="8 9" id="KW-0411">Iron-sulfur</keyword>
<dbReference type="CDD" id="cd02440">
    <property type="entry name" value="AdoMet_MTases"/>
    <property type="match status" value="1"/>
</dbReference>
<dbReference type="PROSITE" id="PS51687">
    <property type="entry name" value="SAM_MT_RNA_M5U"/>
    <property type="match status" value="1"/>
</dbReference>
<comment type="caution">
    <text evidence="12">The sequence shown here is derived from an EMBL/GenBank/DDBJ whole genome shotgun (WGS) entry which is preliminary data.</text>
</comment>
<evidence type="ECO:0000256" key="8">
    <source>
        <dbReference type="ARBA" id="ARBA00023014"/>
    </source>
</evidence>
<accession>A0A423PXS7</accession>
<evidence type="ECO:0000256" key="11">
    <source>
        <dbReference type="PROSITE-ProRule" id="PRU10015"/>
    </source>
</evidence>
<feature type="binding site" evidence="9">
    <location>
        <position position="358"/>
    </location>
    <ligand>
        <name>S-adenosyl-L-methionine</name>
        <dbReference type="ChEBI" id="CHEBI:59789"/>
    </ligand>
</feature>
<dbReference type="PANTHER" id="PTHR11061">
    <property type="entry name" value="RNA M5U METHYLTRANSFERASE"/>
    <property type="match status" value="1"/>
</dbReference>
<evidence type="ECO:0000256" key="4">
    <source>
        <dbReference type="ARBA" id="ARBA00022679"/>
    </source>
</evidence>
<dbReference type="PROSITE" id="PS01230">
    <property type="entry name" value="TRMA_1"/>
    <property type="match status" value="1"/>
</dbReference>
<dbReference type="Gene3D" id="3.40.50.150">
    <property type="entry name" value="Vaccinia Virus protein VP39"/>
    <property type="match status" value="1"/>
</dbReference>
<dbReference type="GO" id="GO:0070475">
    <property type="term" value="P:rRNA base methylation"/>
    <property type="evidence" value="ECO:0007669"/>
    <property type="project" value="TreeGrafter"/>
</dbReference>
<dbReference type="HAMAP" id="MF_01010">
    <property type="entry name" value="23SrRNA_methyltr_RlmD"/>
    <property type="match status" value="1"/>
</dbReference>
<dbReference type="EMBL" id="AYKH01000001">
    <property type="protein sequence ID" value="ROO30391.1"/>
    <property type="molecule type" value="Genomic_DNA"/>
</dbReference>
<dbReference type="InterPro" id="IPR030391">
    <property type="entry name" value="MeTrfase_TrmA_CS"/>
</dbReference>
<keyword evidence="3 9" id="KW-0489">Methyltransferase</keyword>
<feature type="binding site" evidence="9 10">
    <location>
        <position position="310"/>
    </location>
    <ligand>
        <name>S-adenosyl-L-methionine</name>
        <dbReference type="ChEBI" id="CHEBI:59789"/>
    </ligand>
</feature>
<feature type="binding site" evidence="9 10">
    <location>
        <position position="331"/>
    </location>
    <ligand>
        <name>S-adenosyl-L-methionine</name>
        <dbReference type="ChEBI" id="CHEBI:59789"/>
    </ligand>
</feature>
<feature type="binding site" evidence="9 10">
    <location>
        <position position="379"/>
    </location>
    <ligand>
        <name>S-adenosyl-L-methionine</name>
        <dbReference type="ChEBI" id="CHEBI:59789"/>
    </ligand>
</feature>
<dbReference type="Gene3D" id="2.40.50.140">
    <property type="entry name" value="Nucleic acid-binding proteins"/>
    <property type="match status" value="1"/>
</dbReference>
<organism evidence="12 13">
    <name type="scientific">Salinisphaera orenii MK-B5</name>
    <dbReference type="NCBI Taxonomy" id="856730"/>
    <lineage>
        <taxon>Bacteria</taxon>
        <taxon>Pseudomonadati</taxon>
        <taxon>Pseudomonadota</taxon>
        <taxon>Gammaproteobacteria</taxon>
        <taxon>Salinisphaerales</taxon>
        <taxon>Salinisphaeraceae</taxon>
        <taxon>Salinisphaera</taxon>
    </lineage>
</organism>
<feature type="binding site" evidence="9 10">
    <location>
        <position position="281"/>
    </location>
    <ligand>
        <name>S-adenosyl-L-methionine</name>
        <dbReference type="ChEBI" id="CHEBI:59789"/>
    </ligand>
</feature>
<proteinExistence type="inferred from homology"/>
<dbReference type="GO" id="GO:0003723">
    <property type="term" value="F:RNA binding"/>
    <property type="evidence" value="ECO:0007669"/>
    <property type="project" value="InterPro"/>
</dbReference>
<dbReference type="Pfam" id="PF05958">
    <property type="entry name" value="tRNA_U5-meth_tr"/>
    <property type="match status" value="2"/>
</dbReference>
<keyword evidence="1 9" id="KW-0004">4Fe-4S</keyword>
<evidence type="ECO:0000256" key="5">
    <source>
        <dbReference type="ARBA" id="ARBA00022691"/>
    </source>
</evidence>
<dbReference type="InterPro" id="IPR029063">
    <property type="entry name" value="SAM-dependent_MTases_sf"/>
</dbReference>
<dbReference type="AlphaFoldDB" id="A0A423PXS7"/>
<dbReference type="NCBIfam" id="TIGR00479">
    <property type="entry name" value="rumA"/>
    <property type="match status" value="1"/>
</dbReference>
<gene>
    <name evidence="9" type="primary">rlmD</name>
    <name evidence="12" type="ORF">SAOR_00645</name>
</gene>
<dbReference type="Proteomes" id="UP000283993">
    <property type="component" value="Unassembled WGS sequence"/>
</dbReference>
<protein>
    <recommendedName>
        <fullName evidence="9">23S rRNA (uracil(1939)-C(5))-methyltransferase RlmD</fullName>
        <ecNumber evidence="9">2.1.1.190</ecNumber>
    </recommendedName>
    <alternativeName>
        <fullName evidence="9">23S rRNA(m5U1939)-methyltransferase</fullName>
    </alternativeName>
</protein>
<feature type="binding site" evidence="9">
    <location>
        <position position="315"/>
    </location>
    <ligand>
        <name>S-adenosyl-L-methionine</name>
        <dbReference type="ChEBI" id="CHEBI:59789"/>
    </ligand>
</feature>
<keyword evidence="13" id="KW-1185">Reference proteome</keyword>
<dbReference type="EC" id="2.1.1.190" evidence="9"/>
<dbReference type="SUPFAM" id="SSF53335">
    <property type="entry name" value="S-adenosyl-L-methionine-dependent methyltransferases"/>
    <property type="match status" value="1"/>
</dbReference>
<dbReference type="InterPro" id="IPR030390">
    <property type="entry name" value="MeTrfase_TrmA_AS"/>
</dbReference>
<evidence type="ECO:0000256" key="1">
    <source>
        <dbReference type="ARBA" id="ARBA00022485"/>
    </source>
</evidence>
<feature type="active site" description="Nucleophile" evidence="9 10">
    <location>
        <position position="405"/>
    </location>
</feature>